<evidence type="ECO:0000313" key="3">
    <source>
        <dbReference type="Proteomes" id="UP000327013"/>
    </source>
</evidence>
<dbReference type="Proteomes" id="UP000327013">
    <property type="component" value="Chromosome 1"/>
</dbReference>
<dbReference type="OrthoDB" id="787091at2759"/>
<feature type="compositionally biased region" description="Basic and acidic residues" evidence="1">
    <location>
        <begin position="106"/>
        <end position="116"/>
    </location>
</feature>
<dbReference type="AlphaFoldDB" id="A0A5N6QKP2"/>
<accession>A0A5N6QKP2</accession>
<organism evidence="2 3">
    <name type="scientific">Carpinus fangiana</name>
    <dbReference type="NCBI Taxonomy" id="176857"/>
    <lineage>
        <taxon>Eukaryota</taxon>
        <taxon>Viridiplantae</taxon>
        <taxon>Streptophyta</taxon>
        <taxon>Embryophyta</taxon>
        <taxon>Tracheophyta</taxon>
        <taxon>Spermatophyta</taxon>
        <taxon>Magnoliopsida</taxon>
        <taxon>eudicotyledons</taxon>
        <taxon>Gunneridae</taxon>
        <taxon>Pentapetalae</taxon>
        <taxon>rosids</taxon>
        <taxon>fabids</taxon>
        <taxon>Fagales</taxon>
        <taxon>Betulaceae</taxon>
        <taxon>Carpinus</taxon>
    </lineage>
</organism>
<feature type="region of interest" description="Disordered" evidence="1">
    <location>
        <begin position="80"/>
        <end position="116"/>
    </location>
</feature>
<sequence length="116" mass="13325">MEPSRSFRLQSGPSFRIGRSYRSALVSETITSEYAGIARYERLSESMRLSGEHTTETKSRRNKEYWGLLTLSKVFSFGKSTGASEANKQGSENVMKKKKRSSWLPDPDRRWPVQGW</sequence>
<feature type="compositionally biased region" description="Polar residues" evidence="1">
    <location>
        <begin position="80"/>
        <end position="92"/>
    </location>
</feature>
<evidence type="ECO:0000256" key="1">
    <source>
        <dbReference type="SAM" id="MobiDB-lite"/>
    </source>
</evidence>
<reference evidence="2 3" key="1">
    <citation type="submission" date="2019-06" db="EMBL/GenBank/DDBJ databases">
        <title>A chromosomal-level reference genome of Carpinus fangiana (Coryloideae, Betulaceae).</title>
        <authorList>
            <person name="Yang X."/>
            <person name="Wang Z."/>
            <person name="Zhang L."/>
            <person name="Hao G."/>
            <person name="Liu J."/>
            <person name="Yang Y."/>
        </authorList>
    </citation>
    <scope>NUCLEOTIDE SEQUENCE [LARGE SCALE GENOMIC DNA]</scope>
    <source>
        <strain evidence="2">Cfa_2016G</strain>
        <tissue evidence="2">Leaf</tissue>
    </source>
</reference>
<name>A0A5N6QKP2_9ROSI</name>
<protein>
    <submittedName>
        <fullName evidence="2">Uncharacterized protein</fullName>
    </submittedName>
</protein>
<proteinExistence type="predicted"/>
<keyword evidence="3" id="KW-1185">Reference proteome</keyword>
<gene>
    <name evidence="2" type="ORF">FH972_004304</name>
</gene>
<dbReference type="EMBL" id="CM017321">
    <property type="protein sequence ID" value="KAE7999922.1"/>
    <property type="molecule type" value="Genomic_DNA"/>
</dbReference>
<evidence type="ECO:0000313" key="2">
    <source>
        <dbReference type="EMBL" id="KAE7999922.1"/>
    </source>
</evidence>